<evidence type="ECO:0000313" key="3">
    <source>
        <dbReference type="Proteomes" id="UP000322983"/>
    </source>
</evidence>
<dbReference type="Proteomes" id="UP000322983">
    <property type="component" value="Chromosome"/>
</dbReference>
<gene>
    <name evidence="1" type="ORF">IC006_1803</name>
    <name evidence="2" type="ORF">IC007_1781</name>
</gene>
<dbReference type="Proteomes" id="UP000325030">
    <property type="component" value="Chromosome"/>
</dbReference>
<dbReference type="GeneID" id="41718121"/>
<dbReference type="EMBL" id="AP018929">
    <property type="protein sequence ID" value="BBG24482.1"/>
    <property type="molecule type" value="Genomic_DNA"/>
</dbReference>
<dbReference type="RefSeq" id="WP_054844890.1">
    <property type="nucleotide sequence ID" value="NZ_AP018929.1"/>
</dbReference>
<protein>
    <submittedName>
        <fullName evidence="2">Uncharacterized protein</fullName>
    </submittedName>
</protein>
<dbReference type="STRING" id="1294262.GCA_001316085_00213"/>
<dbReference type="KEGG" id="step:IC006_1803"/>
<organism evidence="2 4">
    <name type="scientific">Sulfuracidifex tepidarius</name>
    <dbReference type="NCBI Taxonomy" id="1294262"/>
    <lineage>
        <taxon>Archaea</taxon>
        <taxon>Thermoproteota</taxon>
        <taxon>Thermoprotei</taxon>
        <taxon>Sulfolobales</taxon>
        <taxon>Sulfolobaceae</taxon>
        <taxon>Sulfuracidifex</taxon>
    </lineage>
</organism>
<dbReference type="AlphaFoldDB" id="A0A510E5A7"/>
<evidence type="ECO:0000313" key="4">
    <source>
        <dbReference type="Proteomes" id="UP000325030"/>
    </source>
</evidence>
<accession>A0A510E5A7</accession>
<name>A0A510E5A7_9CREN</name>
<dbReference type="OrthoDB" id="36461at2157"/>
<evidence type="ECO:0000313" key="1">
    <source>
        <dbReference type="EMBL" id="BBG24482.1"/>
    </source>
</evidence>
<reference evidence="2 3" key="2">
    <citation type="journal article" date="2020" name="Int. J. Syst. Evol. Microbiol.">
        <title>Sulfuracidifex tepidarius gen. nov., sp. nov. and transfer of Sulfolobus metallicus Huber and Stetter 1992 to the genus Sulfuracidifex as Sulfuracidifex metallicus comb. nov.</title>
        <authorList>
            <person name="Itoh T."/>
            <person name="Miura T."/>
            <person name="Sakai H.D."/>
            <person name="Kato S."/>
            <person name="Ohkuma M."/>
            <person name="Takashina T."/>
        </authorList>
    </citation>
    <scope>NUCLEOTIDE SEQUENCE</scope>
    <source>
        <strain evidence="1 3">IC-006</strain>
        <strain evidence="2">IC-007</strain>
    </source>
</reference>
<sequence>MSSKERLTFEKLSNKKFISILKESIDQYECEVDENIFADKCFFIAHSKFDQIFMIKYNNRNEEFLNGFSKIDLSPYSIGVPVLKWHRNKFFPTISMGNILAKICKNKITLDESKVEKLTYGKPVLIDRKIEFRDGIAVDKNGDFISYVTLLNKKNGIKIVTEVIPTLDVGWYLREGG</sequence>
<keyword evidence="3" id="KW-1185">Reference proteome</keyword>
<reference evidence="4" key="1">
    <citation type="submission" date="2018-09" db="EMBL/GenBank/DDBJ databases">
        <title>Complete Genome Sequencing of Sulfolobus sp. JCM 16834.</title>
        <authorList>
            <person name="Kato S."/>
            <person name="Itoh T."/>
            <person name="Ohkuma M."/>
        </authorList>
    </citation>
    <scope>NUCLEOTIDE SEQUENCE [LARGE SCALE GENOMIC DNA]</scope>
    <source>
        <strain evidence="4">IC-007</strain>
    </source>
</reference>
<dbReference type="EMBL" id="AP018930">
    <property type="protein sequence ID" value="BBG27240.1"/>
    <property type="molecule type" value="Genomic_DNA"/>
</dbReference>
<proteinExistence type="predicted"/>
<accession>A0A510DW80</accession>
<evidence type="ECO:0000313" key="2">
    <source>
        <dbReference type="EMBL" id="BBG27240.1"/>
    </source>
</evidence>